<organism evidence="2 3">
    <name type="scientific">Streptomyces coryli</name>
    <dbReference type="NCBI Taxonomy" id="1128680"/>
    <lineage>
        <taxon>Bacteria</taxon>
        <taxon>Bacillati</taxon>
        <taxon>Actinomycetota</taxon>
        <taxon>Actinomycetes</taxon>
        <taxon>Kitasatosporales</taxon>
        <taxon>Streptomycetaceae</taxon>
        <taxon>Streptomyces</taxon>
    </lineage>
</organism>
<dbReference type="Gene3D" id="3.40.630.30">
    <property type="match status" value="1"/>
</dbReference>
<dbReference type="GO" id="GO:0016747">
    <property type="term" value="F:acyltransferase activity, transferring groups other than amino-acyl groups"/>
    <property type="evidence" value="ECO:0007669"/>
    <property type="project" value="InterPro"/>
</dbReference>
<gene>
    <name evidence="2" type="ORF">G5C51_20350</name>
</gene>
<dbReference type="PROSITE" id="PS51186">
    <property type="entry name" value="GNAT"/>
    <property type="match status" value="1"/>
</dbReference>
<evidence type="ECO:0000259" key="1">
    <source>
        <dbReference type="PROSITE" id="PS51186"/>
    </source>
</evidence>
<dbReference type="InterPro" id="IPR000182">
    <property type="entry name" value="GNAT_dom"/>
</dbReference>
<keyword evidence="3" id="KW-1185">Reference proteome</keyword>
<protein>
    <submittedName>
        <fullName evidence="2">GNAT family N-acetyltransferase</fullName>
    </submittedName>
</protein>
<reference evidence="2 3" key="1">
    <citation type="submission" date="2020-02" db="EMBL/GenBank/DDBJ databases">
        <title>Whole-genome analyses of novel actinobacteria.</title>
        <authorList>
            <person name="Sahin N."/>
        </authorList>
    </citation>
    <scope>NUCLEOTIDE SEQUENCE [LARGE SCALE GENOMIC DNA]</scope>
    <source>
        <strain evidence="2 3">A7024</strain>
    </source>
</reference>
<accession>A0A6G4U4D7</accession>
<comment type="caution">
    <text evidence="2">The sequence shown here is derived from an EMBL/GenBank/DDBJ whole genome shotgun (WGS) entry which is preliminary data.</text>
</comment>
<proteinExistence type="predicted"/>
<dbReference type="RefSeq" id="WP_165239425.1">
    <property type="nucleotide sequence ID" value="NZ_JAAKZV010000088.1"/>
</dbReference>
<keyword evidence="2" id="KW-0808">Transferase</keyword>
<evidence type="ECO:0000313" key="3">
    <source>
        <dbReference type="Proteomes" id="UP000481583"/>
    </source>
</evidence>
<dbReference type="Pfam" id="PF00583">
    <property type="entry name" value="Acetyltransf_1"/>
    <property type="match status" value="1"/>
</dbReference>
<name>A0A6G4U4D7_9ACTN</name>
<dbReference type="CDD" id="cd04301">
    <property type="entry name" value="NAT_SF"/>
    <property type="match status" value="1"/>
</dbReference>
<dbReference type="SUPFAM" id="SSF55729">
    <property type="entry name" value="Acyl-CoA N-acyltransferases (Nat)"/>
    <property type="match status" value="1"/>
</dbReference>
<evidence type="ECO:0000313" key="2">
    <source>
        <dbReference type="EMBL" id="NGN66238.1"/>
    </source>
</evidence>
<feature type="domain" description="N-acetyltransferase" evidence="1">
    <location>
        <begin position="168"/>
        <end position="301"/>
    </location>
</feature>
<sequence>MTDTVIRHLTAGEEHLFRRLPDSAVIGRAAFGLPRWASLAEGGEYRLDWTWVALRDGVVVARAAWWAGPGDTEPKALDWFDFTDAEAAAELLRTAPLRAELMLQLPSGWRELPGVREQAQAVIDAAGAAGMQPFVERYQYEWTTADGVPERPGRLTFRPEPDEDAIYEVLLRVEQGSLDAHARRDAEEGGIELAAREELEFFKWCPSPPDWWQLAYDADGELVGLHIPARNQRDHIIGFIGIVPEQRGHGYAYDLLVECTHVLVAAGAEKIVAATDVPNTPMARNFAKAGYPVAHERYYMQ</sequence>
<dbReference type="Proteomes" id="UP000481583">
    <property type="component" value="Unassembled WGS sequence"/>
</dbReference>
<dbReference type="EMBL" id="JAAKZV010000088">
    <property type="protein sequence ID" value="NGN66238.1"/>
    <property type="molecule type" value="Genomic_DNA"/>
</dbReference>
<dbReference type="InterPro" id="IPR016181">
    <property type="entry name" value="Acyl_CoA_acyltransferase"/>
</dbReference>
<dbReference type="AlphaFoldDB" id="A0A6G4U4D7"/>